<keyword evidence="3" id="KW-1185">Reference proteome</keyword>
<dbReference type="EMBL" id="RBKU01000001">
    <property type="protein sequence ID" value="RKR82898.1"/>
    <property type="molecule type" value="Genomic_DNA"/>
</dbReference>
<dbReference type="PROSITE" id="PS50206">
    <property type="entry name" value="RHODANESE_3"/>
    <property type="match status" value="1"/>
</dbReference>
<accession>A0A495J3E6</accession>
<dbReference type="SMART" id="SM00450">
    <property type="entry name" value="RHOD"/>
    <property type="match status" value="1"/>
</dbReference>
<dbReference type="Pfam" id="PF00581">
    <property type="entry name" value="Rhodanese"/>
    <property type="match status" value="1"/>
</dbReference>
<dbReference type="PANTHER" id="PTHR43031">
    <property type="entry name" value="FAD-DEPENDENT OXIDOREDUCTASE"/>
    <property type="match status" value="1"/>
</dbReference>
<name>A0A495J3E6_9SPHI</name>
<gene>
    <name evidence="2" type="ORF">BDD43_3091</name>
</gene>
<dbReference type="InterPro" id="IPR036873">
    <property type="entry name" value="Rhodanese-like_dom_sf"/>
</dbReference>
<dbReference type="CDD" id="cd00158">
    <property type="entry name" value="RHOD"/>
    <property type="match status" value="1"/>
</dbReference>
<dbReference type="Proteomes" id="UP000268007">
    <property type="component" value="Unassembled WGS sequence"/>
</dbReference>
<dbReference type="InterPro" id="IPR050229">
    <property type="entry name" value="GlpE_sulfurtransferase"/>
</dbReference>
<proteinExistence type="predicted"/>
<reference evidence="2 3" key="1">
    <citation type="submission" date="2018-10" db="EMBL/GenBank/DDBJ databases">
        <title>Genomic Encyclopedia of Archaeal and Bacterial Type Strains, Phase II (KMG-II): from individual species to whole genera.</title>
        <authorList>
            <person name="Goeker M."/>
        </authorList>
    </citation>
    <scope>NUCLEOTIDE SEQUENCE [LARGE SCALE GENOMIC DNA]</scope>
    <source>
        <strain evidence="2 3">DSM 18602</strain>
    </source>
</reference>
<dbReference type="SUPFAM" id="SSF52821">
    <property type="entry name" value="Rhodanese/Cell cycle control phosphatase"/>
    <property type="match status" value="1"/>
</dbReference>
<dbReference type="InterPro" id="IPR001763">
    <property type="entry name" value="Rhodanese-like_dom"/>
</dbReference>
<comment type="caution">
    <text evidence="2">The sequence shown here is derived from an EMBL/GenBank/DDBJ whole genome shotgun (WGS) entry which is preliminary data.</text>
</comment>
<dbReference type="OrthoDB" id="9808735at2"/>
<sequence>MKIVGIFAVIALVIYCGYKAYSTANVDADLSKHLKQNPIILDVRTVSEFSGGHIAGAVNIPLSQLKTSALSALTGKRPIITCCSHGLRSIKAVEVLKKRGFTHVYNGGAWTELEGKLAVQK</sequence>
<dbReference type="RefSeq" id="WP_121198450.1">
    <property type="nucleotide sequence ID" value="NZ_RBKU01000001.1"/>
</dbReference>
<evidence type="ECO:0000259" key="1">
    <source>
        <dbReference type="PROSITE" id="PS50206"/>
    </source>
</evidence>
<dbReference type="PANTHER" id="PTHR43031:SF1">
    <property type="entry name" value="PYRIDINE NUCLEOTIDE-DISULPHIDE OXIDOREDUCTASE"/>
    <property type="match status" value="1"/>
</dbReference>
<protein>
    <submittedName>
        <fullName evidence="2">Phage shock protein E</fullName>
    </submittedName>
</protein>
<evidence type="ECO:0000313" key="3">
    <source>
        <dbReference type="Proteomes" id="UP000268007"/>
    </source>
</evidence>
<evidence type="ECO:0000313" key="2">
    <source>
        <dbReference type="EMBL" id="RKR82898.1"/>
    </source>
</evidence>
<feature type="domain" description="Rhodanese" evidence="1">
    <location>
        <begin position="34"/>
        <end position="119"/>
    </location>
</feature>
<dbReference type="AlphaFoldDB" id="A0A495J3E6"/>
<dbReference type="Gene3D" id="3.40.250.10">
    <property type="entry name" value="Rhodanese-like domain"/>
    <property type="match status" value="1"/>
</dbReference>
<organism evidence="2 3">
    <name type="scientific">Mucilaginibacter gracilis</name>
    <dbReference type="NCBI Taxonomy" id="423350"/>
    <lineage>
        <taxon>Bacteria</taxon>
        <taxon>Pseudomonadati</taxon>
        <taxon>Bacteroidota</taxon>
        <taxon>Sphingobacteriia</taxon>
        <taxon>Sphingobacteriales</taxon>
        <taxon>Sphingobacteriaceae</taxon>
        <taxon>Mucilaginibacter</taxon>
    </lineage>
</organism>